<dbReference type="Proteomes" id="UP000095419">
    <property type="component" value="Unassembled WGS sequence"/>
</dbReference>
<dbReference type="EMBL" id="CZBF01000004">
    <property type="protein sequence ID" value="CUQ01146.1"/>
    <property type="molecule type" value="Genomic_DNA"/>
</dbReference>
<dbReference type="RefSeq" id="WP_055288667.1">
    <property type="nucleotide sequence ID" value="NZ_CYZF01000005.1"/>
</dbReference>
<protein>
    <recommendedName>
        <fullName evidence="5">DGQHR domain-containing protein</fullName>
    </recommendedName>
</protein>
<proteinExistence type="predicted"/>
<evidence type="ECO:0000313" key="1">
    <source>
        <dbReference type="EMBL" id="CUO55229.1"/>
    </source>
</evidence>
<dbReference type="Proteomes" id="UP000095788">
    <property type="component" value="Unassembled WGS sequence"/>
</dbReference>
<reference evidence="3 4" key="1">
    <citation type="submission" date="2015-09" db="EMBL/GenBank/DDBJ databases">
        <authorList>
            <consortium name="Pathogen Informatics"/>
        </authorList>
    </citation>
    <scope>NUCLEOTIDE SEQUENCE [LARGE SCALE GENOMIC DNA]</scope>
    <source>
        <strain evidence="1 3">2789STDY5608791</strain>
        <strain evidence="2 4">2789STDY5834942</strain>
    </source>
</reference>
<sequence length="302" mass="34541">MMTIYFYGSNREIVAENVKKCYSMIEKYGFNAAMGKIKLVGSEDLTGEKLLKVSIVPKSNAKPLSIDNWMLNTEEVTNATERVAAKAPVDGQHRMIAMFILEVEGFLDFNEEEMTETIKKPENMSLALFTASINNGRPWNYKDFSKSKFQTGNERIDYIEAQIQETGLKSDVIYSFYTLGQAEIKANVAKDLKMGINRLPKSLKLNATTQELGDKVLKAFKSSKISESTYNNGRLAKGFKLFYNEYKPEINRIQQLVAMIDKDVWFSNQKPDGSAEAKQYYKNFEKWFQYMNENSNKPVETA</sequence>
<evidence type="ECO:0008006" key="5">
    <source>
        <dbReference type="Google" id="ProtNLM"/>
    </source>
</evidence>
<accession>A0A174SWI7</accession>
<dbReference type="AlphaFoldDB" id="A0A174SWI7"/>
<evidence type="ECO:0000313" key="2">
    <source>
        <dbReference type="EMBL" id="CUQ01146.1"/>
    </source>
</evidence>
<evidence type="ECO:0000313" key="3">
    <source>
        <dbReference type="Proteomes" id="UP000095419"/>
    </source>
</evidence>
<evidence type="ECO:0000313" key="4">
    <source>
        <dbReference type="Proteomes" id="UP000095788"/>
    </source>
</evidence>
<gene>
    <name evidence="1" type="ORF">ERS417307_01877</name>
    <name evidence="2" type="ORF">ERS852554_02591</name>
</gene>
<name>A0A174SWI7_BACUN</name>
<organism evidence="2 4">
    <name type="scientific">Bacteroides uniformis</name>
    <dbReference type="NCBI Taxonomy" id="820"/>
    <lineage>
        <taxon>Bacteria</taxon>
        <taxon>Pseudomonadati</taxon>
        <taxon>Bacteroidota</taxon>
        <taxon>Bacteroidia</taxon>
        <taxon>Bacteroidales</taxon>
        <taxon>Bacteroidaceae</taxon>
        <taxon>Bacteroides</taxon>
    </lineage>
</organism>
<dbReference type="EMBL" id="CYZF01000005">
    <property type="protein sequence ID" value="CUO55229.1"/>
    <property type="molecule type" value="Genomic_DNA"/>
</dbReference>